<dbReference type="Proteomes" id="UP000176631">
    <property type="component" value="Unassembled WGS sequence"/>
</dbReference>
<dbReference type="SUPFAM" id="SSF56281">
    <property type="entry name" value="Metallo-hydrolase/oxidoreductase"/>
    <property type="match status" value="1"/>
</dbReference>
<dbReference type="STRING" id="1802593.A2172_04415"/>
<dbReference type="PANTHER" id="PTHR42663:SF6">
    <property type="entry name" value="HYDROLASE C777.06C-RELATED"/>
    <property type="match status" value="1"/>
</dbReference>
<reference evidence="2 3" key="1">
    <citation type="journal article" date="2016" name="Nat. Commun.">
        <title>Thousands of microbial genomes shed light on interconnected biogeochemical processes in an aquifer system.</title>
        <authorList>
            <person name="Anantharaman K."/>
            <person name="Brown C.T."/>
            <person name="Hug L.A."/>
            <person name="Sharon I."/>
            <person name="Castelle C.J."/>
            <person name="Probst A.J."/>
            <person name="Thomas B.C."/>
            <person name="Singh A."/>
            <person name="Wilkins M.J."/>
            <person name="Karaoz U."/>
            <person name="Brodie E.L."/>
            <person name="Williams K.H."/>
            <person name="Hubbard S.S."/>
            <person name="Banfield J.F."/>
        </authorList>
    </citation>
    <scope>NUCLEOTIDE SEQUENCE [LARGE SCALE GENOMIC DNA]</scope>
</reference>
<evidence type="ECO:0000259" key="1">
    <source>
        <dbReference type="SMART" id="SM00849"/>
    </source>
</evidence>
<name>A0A1G1W701_9BACT</name>
<dbReference type="InterPro" id="IPR001279">
    <property type="entry name" value="Metallo-B-lactamas"/>
</dbReference>
<accession>A0A1G1W701</accession>
<proteinExistence type="predicted"/>
<dbReference type="EMBL" id="MHCP01000025">
    <property type="protein sequence ID" value="OGY23443.1"/>
    <property type="molecule type" value="Genomic_DNA"/>
</dbReference>
<sequence length="257" mass="29288">MKIKFLGTSAGWPLPRLGCTDEICSSKDPRDTRTRSQALINDILLLDAGPDTYEHLRRTDIDPTKIRAAAITHEHSDHTFGLWDLSHIYTETGRLKPKIFIHPKTLAKIRFMFFPNEYEIVKVETVKALENLETTFENLTLTFLPVEHTNSTFGILVKEGKKKFFWAPDFKSLPKNTAKVVEHADAIAIDGSELKVQTRGHETIMEGLELGKRLNAKSIYFIHLGHRTLPHKKLEKLIKKVGGENFNIAYDSLEIII</sequence>
<dbReference type="Pfam" id="PF12706">
    <property type="entry name" value="Lactamase_B_2"/>
    <property type="match status" value="1"/>
</dbReference>
<gene>
    <name evidence="2" type="ORF">A2172_04415</name>
</gene>
<comment type="caution">
    <text evidence="2">The sequence shown here is derived from an EMBL/GenBank/DDBJ whole genome shotgun (WGS) entry which is preliminary data.</text>
</comment>
<evidence type="ECO:0000313" key="3">
    <source>
        <dbReference type="Proteomes" id="UP000176631"/>
    </source>
</evidence>
<dbReference type="SMART" id="SM00849">
    <property type="entry name" value="Lactamase_B"/>
    <property type="match status" value="1"/>
</dbReference>
<dbReference type="AlphaFoldDB" id="A0A1G1W701"/>
<dbReference type="Gene3D" id="3.60.15.10">
    <property type="entry name" value="Ribonuclease Z/Hydroxyacylglutathione hydrolase-like"/>
    <property type="match status" value="1"/>
</dbReference>
<evidence type="ECO:0000313" key="2">
    <source>
        <dbReference type="EMBL" id="OGY23443.1"/>
    </source>
</evidence>
<organism evidence="2 3">
    <name type="scientific">Candidatus Woykebacteria bacterium RBG_13_40_15</name>
    <dbReference type="NCBI Taxonomy" id="1802593"/>
    <lineage>
        <taxon>Bacteria</taxon>
        <taxon>Candidatus Woykeibacteriota</taxon>
    </lineage>
</organism>
<protein>
    <recommendedName>
        <fullName evidence="1">Metallo-beta-lactamase domain-containing protein</fullName>
    </recommendedName>
</protein>
<dbReference type="InterPro" id="IPR036866">
    <property type="entry name" value="RibonucZ/Hydroxyglut_hydro"/>
</dbReference>
<dbReference type="PANTHER" id="PTHR42663">
    <property type="entry name" value="HYDROLASE C777.06C-RELATED-RELATED"/>
    <property type="match status" value="1"/>
</dbReference>
<feature type="domain" description="Metallo-beta-lactamase" evidence="1">
    <location>
        <begin position="34"/>
        <end position="208"/>
    </location>
</feature>